<keyword evidence="1" id="KW-0812">Transmembrane</keyword>
<keyword evidence="1" id="KW-0472">Membrane</keyword>
<feature type="transmembrane region" description="Helical" evidence="1">
    <location>
        <begin position="283"/>
        <end position="305"/>
    </location>
</feature>
<organism evidence="2 3">
    <name type="scientific">Anaeromicropila populeti</name>
    <dbReference type="NCBI Taxonomy" id="37658"/>
    <lineage>
        <taxon>Bacteria</taxon>
        <taxon>Bacillati</taxon>
        <taxon>Bacillota</taxon>
        <taxon>Clostridia</taxon>
        <taxon>Lachnospirales</taxon>
        <taxon>Lachnospiraceae</taxon>
        <taxon>Anaeromicropila</taxon>
    </lineage>
</organism>
<protein>
    <recommendedName>
        <fullName evidence="4">FtsX-like permease family protein</fullName>
    </recommendedName>
</protein>
<proteinExistence type="predicted"/>
<dbReference type="STRING" id="37658.SAMN05661086_03329"/>
<accession>A0A1I6LK08</accession>
<feature type="transmembrane region" description="Helical" evidence="1">
    <location>
        <begin position="18"/>
        <end position="37"/>
    </location>
</feature>
<evidence type="ECO:0000313" key="3">
    <source>
        <dbReference type="Proteomes" id="UP000199659"/>
    </source>
</evidence>
<dbReference type="OrthoDB" id="2034769at2"/>
<keyword evidence="1" id="KW-1133">Transmembrane helix</keyword>
<gene>
    <name evidence="2" type="ORF">SAMN05661086_03329</name>
</gene>
<evidence type="ECO:0000313" key="2">
    <source>
        <dbReference type="EMBL" id="SFS03630.1"/>
    </source>
</evidence>
<dbReference type="RefSeq" id="WP_092563358.1">
    <property type="nucleotide sequence ID" value="NZ_FOYZ01000017.1"/>
</dbReference>
<name>A0A1I6LK08_9FIRM</name>
<dbReference type="Proteomes" id="UP000199659">
    <property type="component" value="Unassembled WGS sequence"/>
</dbReference>
<feature type="transmembrane region" description="Helical" evidence="1">
    <location>
        <begin position="329"/>
        <end position="348"/>
    </location>
</feature>
<dbReference type="EMBL" id="FOYZ01000017">
    <property type="protein sequence ID" value="SFS03630.1"/>
    <property type="molecule type" value="Genomic_DNA"/>
</dbReference>
<evidence type="ECO:0008006" key="4">
    <source>
        <dbReference type="Google" id="ProtNLM"/>
    </source>
</evidence>
<sequence length="389" mass="44508">MNQIEYACRAIANSKRTFICFVIQLIVIIYLMTVAFTDLKILYSGIKKMEGLKSVDFYVATDSTTDERISRMFSNEDNSVIGLKTLLDKIYSYDDMNGYTVFGYDLSIPANGGVINEKVASKNFFDTFHIGAYKGRLFSNEDFTSNNDVIPVVIGFNLRNQYKIGQEYKFSHGGTGMQYRGIVVGILDYNSCYPDLYYIGINNNLNNSFFFPMSDGFINKCFSLSDFHMAIDSTVLITDNLSNIKSIEKFGNNIDLLNISYKMYKEFMSDYINHVLPQIMYEFMVASIIFIFAVSGMSASLSLYIRKNVKNYAIHLICGARISDLVKQLFYQIFMAMLIPMMFSVYFFGFGEKFIYSIIISTLIIILTAVLPVKLLYTCKISQLTRRDE</sequence>
<feature type="transmembrane region" description="Helical" evidence="1">
    <location>
        <begin position="354"/>
        <end position="377"/>
    </location>
</feature>
<keyword evidence="3" id="KW-1185">Reference proteome</keyword>
<reference evidence="2 3" key="1">
    <citation type="submission" date="2016-10" db="EMBL/GenBank/DDBJ databases">
        <authorList>
            <person name="de Groot N.N."/>
        </authorList>
    </citation>
    <scope>NUCLEOTIDE SEQUENCE [LARGE SCALE GENOMIC DNA]</scope>
    <source>
        <strain evidence="2 3">743A</strain>
    </source>
</reference>
<dbReference type="AlphaFoldDB" id="A0A1I6LK08"/>
<evidence type="ECO:0000256" key="1">
    <source>
        <dbReference type="SAM" id="Phobius"/>
    </source>
</evidence>